<sequence>MSRWRRTIVRTALVTVVTTGGVACTADKAERAAPPSPAEESTTDACAGVRAQAACRSITLSDGRVVRYAVVRPSTTAEGDLTQGTVMDLGGPGVALFGADWPGEALQAVTDRLGTPVVILDEPWTRTPYPAGCRQAARAWYETLHSGSSSSGAELADACDLGKGLWGWTPAAYDEAMQAALEEEGLTFERFVGASFAGVRLGYLSRQPDEVVLVSPYPSEQSATEYLTTRLEAVQAFCSAAPAGETCRGQVPTGEAAKRSIEVTPFDVGAAWLGTNYQRRPVAFKKMMADEPTAEVLGALSDAVTGRFGVTDVSPATFAYFDEACASFAPWEPEVTSRLAAATFLQQWHAVCAQVDPAPGPTSTAAPAADQVCVVSYRGDAVVPSGRSQKSWQGRADQRRVLPGVNHGVIDTGALDACT</sequence>
<evidence type="ECO:0008006" key="3">
    <source>
        <dbReference type="Google" id="ProtNLM"/>
    </source>
</evidence>
<organism evidence="1 2">
    <name type="scientific">Nocardioides eburneiflavus</name>
    <dbReference type="NCBI Taxonomy" id="2518372"/>
    <lineage>
        <taxon>Bacteria</taxon>
        <taxon>Bacillati</taxon>
        <taxon>Actinomycetota</taxon>
        <taxon>Actinomycetes</taxon>
        <taxon>Propionibacteriales</taxon>
        <taxon>Nocardioidaceae</taxon>
        <taxon>Nocardioides</taxon>
    </lineage>
</organism>
<dbReference type="PROSITE" id="PS51257">
    <property type="entry name" value="PROKAR_LIPOPROTEIN"/>
    <property type="match status" value="1"/>
</dbReference>
<name>A0A4Z1BYT9_9ACTN</name>
<evidence type="ECO:0000313" key="1">
    <source>
        <dbReference type="EMBL" id="TGN62874.1"/>
    </source>
</evidence>
<keyword evidence="2" id="KW-1185">Reference proteome</keyword>
<reference evidence="1 2" key="1">
    <citation type="submission" date="2019-04" db="EMBL/GenBank/DDBJ databases">
        <title>Three New Species of Nocardioides, Nocardioides euryhalodurans sp. nov., Nocardioides seonyuensis sp. nov. and Nocardioides eburneoflavus sp. nov. Isolated from Soil.</title>
        <authorList>
            <person name="Roh S.G."/>
            <person name="Lee C."/>
            <person name="Kim M.-K."/>
            <person name="Kim S.B."/>
        </authorList>
    </citation>
    <scope>NUCLEOTIDE SEQUENCE [LARGE SCALE GENOMIC DNA]</scope>
    <source>
        <strain evidence="1 2">MMS17-SY213</strain>
    </source>
</reference>
<comment type="caution">
    <text evidence="1">The sequence shown here is derived from an EMBL/GenBank/DDBJ whole genome shotgun (WGS) entry which is preliminary data.</text>
</comment>
<dbReference type="OrthoDB" id="3381800at2"/>
<accession>A0A4Z1BYT9</accession>
<dbReference type="AlphaFoldDB" id="A0A4Z1BYT9"/>
<evidence type="ECO:0000313" key="2">
    <source>
        <dbReference type="Proteomes" id="UP000297496"/>
    </source>
</evidence>
<protein>
    <recommendedName>
        <fullName evidence="3">Alpha/beta hydrolase</fullName>
    </recommendedName>
</protein>
<dbReference type="Proteomes" id="UP000297496">
    <property type="component" value="Unassembled WGS sequence"/>
</dbReference>
<proteinExistence type="predicted"/>
<gene>
    <name evidence="1" type="ORF">EXE59_02125</name>
</gene>
<dbReference type="EMBL" id="SRRO01000001">
    <property type="protein sequence ID" value="TGN62874.1"/>
    <property type="molecule type" value="Genomic_DNA"/>
</dbReference>